<dbReference type="InterPro" id="IPR033911">
    <property type="entry name" value="MetRS_core"/>
</dbReference>
<evidence type="ECO:0000256" key="5">
    <source>
        <dbReference type="ARBA" id="ARBA00022598"/>
    </source>
</evidence>
<dbReference type="InterPro" id="IPR015413">
    <property type="entry name" value="Methionyl/Leucyl_tRNA_Synth"/>
</dbReference>
<evidence type="ECO:0000259" key="14">
    <source>
        <dbReference type="Pfam" id="PF19303"/>
    </source>
</evidence>
<keyword evidence="6 12" id="KW-0547">Nucleotide-binding</keyword>
<comment type="subunit">
    <text evidence="12">Monomer.</text>
</comment>
<dbReference type="GO" id="GO:0006431">
    <property type="term" value="P:methionyl-tRNA aminoacylation"/>
    <property type="evidence" value="ECO:0007669"/>
    <property type="project" value="UniProtKB-UniRule"/>
</dbReference>
<dbReference type="GO" id="GO:0004825">
    <property type="term" value="F:methionine-tRNA ligase activity"/>
    <property type="evidence" value="ECO:0007669"/>
    <property type="project" value="UniProtKB-UniRule"/>
</dbReference>
<evidence type="ECO:0000259" key="13">
    <source>
        <dbReference type="Pfam" id="PF09334"/>
    </source>
</evidence>
<sequence length="569" mass="63618">MARILITSALPYINGIKHLGNLAGSMLPADVYARFQRARGHDTLYICATDEHGTPAELAAAAAGQDVATYCEEQHVLQHDVGRAFGLSWDHFGRSSSPQNHRLTQHFAEVLEAQGLIEERVDQMVYSIDDRRFLPDRYIEGTCPHCGFEKARGDQCDNCGNLLDPTDLKDPYSVISGSRNLEVRDTKHLYLLQTKMADRIRAWVDSHPDWPTLAKSIAYKHLDEGLIDRGITRDLAWGVPVTKDGLPRPGMEEKVFYVWFDAPIEYIAATQEWAEAAPDRDWRSWWRTDAGADDVRYVQFMGKDNVAFHTVSFPATILGSEEPWKSVDMLKAFNWLNWYGGKFSTSSKRGVFMDAALDILPPDLWRWYLTSNSPEGSDTAFTWEQFASAVNRDLADVLGNFVNRILKFTESKFDGVVPEGGEIGPLEEKLYADVAERLADLAEQMDAIEIRKSAQALRALWVVGNEYLQEAAPWTAIKTDRDRAAVIVRTALNLAALYARISAPFIPFAAEKIGEAFGQAWPPAWPTADVAAELSTVPAGQAVRAPEVLFKKIDDDMIAEWAARFGGAE</sequence>
<gene>
    <name evidence="12" type="primary">metG</name>
    <name evidence="15" type="ORF">DDF65_14870</name>
</gene>
<dbReference type="SUPFAM" id="SSF47323">
    <property type="entry name" value="Anticodon-binding domain of a subclass of class I aminoacyl-tRNA synthetases"/>
    <property type="match status" value="1"/>
</dbReference>
<keyword evidence="12" id="KW-0479">Metal-binding</keyword>
<protein>
    <recommendedName>
        <fullName evidence="12">Methionine--tRNA ligase</fullName>
        <ecNumber evidence="12">6.1.1.10</ecNumber>
    </recommendedName>
    <alternativeName>
        <fullName evidence="12">Methionyl-tRNA synthetase</fullName>
        <shortName evidence="12">MetRS</shortName>
    </alternativeName>
</protein>
<proteinExistence type="inferred from homology"/>
<feature type="binding site" evidence="12">
    <location>
        <position position="159"/>
    </location>
    <ligand>
        <name>Zn(2+)</name>
        <dbReference type="ChEBI" id="CHEBI:29105"/>
    </ligand>
</feature>
<evidence type="ECO:0000256" key="1">
    <source>
        <dbReference type="ARBA" id="ARBA00003314"/>
    </source>
</evidence>
<comment type="catalytic activity">
    <reaction evidence="11 12">
        <text>tRNA(Met) + L-methionine + ATP = L-methionyl-tRNA(Met) + AMP + diphosphate</text>
        <dbReference type="Rhea" id="RHEA:13481"/>
        <dbReference type="Rhea" id="RHEA-COMP:9667"/>
        <dbReference type="Rhea" id="RHEA-COMP:9698"/>
        <dbReference type="ChEBI" id="CHEBI:30616"/>
        <dbReference type="ChEBI" id="CHEBI:33019"/>
        <dbReference type="ChEBI" id="CHEBI:57844"/>
        <dbReference type="ChEBI" id="CHEBI:78442"/>
        <dbReference type="ChEBI" id="CHEBI:78530"/>
        <dbReference type="ChEBI" id="CHEBI:456215"/>
        <dbReference type="EC" id="6.1.1.10"/>
    </reaction>
</comment>
<dbReference type="CDD" id="cd07957">
    <property type="entry name" value="Anticodon_Ia_Met"/>
    <property type="match status" value="1"/>
</dbReference>
<dbReference type="AlphaFoldDB" id="A0A2T9JBA4"/>
<dbReference type="GO" id="GO:0005524">
    <property type="term" value="F:ATP binding"/>
    <property type="evidence" value="ECO:0007669"/>
    <property type="project" value="UniProtKB-UniRule"/>
</dbReference>
<feature type="binding site" evidence="12">
    <location>
        <position position="146"/>
    </location>
    <ligand>
        <name>Zn(2+)</name>
        <dbReference type="ChEBI" id="CHEBI:29105"/>
    </ligand>
</feature>
<comment type="similarity">
    <text evidence="3 12">Belongs to the class-I aminoacyl-tRNA synthetase family. MetG type 1 subfamily.</text>
</comment>
<dbReference type="Gene3D" id="1.10.730.10">
    <property type="entry name" value="Isoleucyl-tRNA Synthetase, Domain 1"/>
    <property type="match status" value="1"/>
</dbReference>
<keyword evidence="5 12" id="KW-0436">Ligase</keyword>
<evidence type="ECO:0000256" key="10">
    <source>
        <dbReference type="ARBA" id="ARBA00023146"/>
    </source>
</evidence>
<dbReference type="EMBL" id="QDKP01000042">
    <property type="protein sequence ID" value="PVM79523.1"/>
    <property type="molecule type" value="Genomic_DNA"/>
</dbReference>
<dbReference type="FunFam" id="2.20.28.20:FF:000001">
    <property type="entry name" value="Methionine--tRNA ligase"/>
    <property type="match status" value="1"/>
</dbReference>
<dbReference type="Proteomes" id="UP000244913">
    <property type="component" value="Unassembled WGS sequence"/>
</dbReference>
<comment type="caution">
    <text evidence="15">The sequence shown here is derived from an EMBL/GenBank/DDBJ whole genome shotgun (WGS) entry which is preliminary data.</text>
</comment>
<feature type="domain" description="Methionyl/Leucyl tRNA synthetase" evidence="13">
    <location>
        <begin position="4"/>
        <end position="405"/>
    </location>
</feature>
<dbReference type="Pfam" id="PF09334">
    <property type="entry name" value="tRNA-synt_1g"/>
    <property type="match status" value="1"/>
</dbReference>
<feature type="short sequence motif" description="'KMSKS' region" evidence="12">
    <location>
        <begin position="342"/>
        <end position="346"/>
    </location>
</feature>
<dbReference type="PRINTS" id="PR01041">
    <property type="entry name" value="TRNASYNTHMET"/>
</dbReference>
<evidence type="ECO:0000256" key="9">
    <source>
        <dbReference type="ARBA" id="ARBA00022917"/>
    </source>
</evidence>
<dbReference type="InterPro" id="IPR023458">
    <property type="entry name" value="Met-tRNA_ligase_1"/>
</dbReference>
<dbReference type="Gene3D" id="3.40.50.620">
    <property type="entry name" value="HUPs"/>
    <property type="match status" value="1"/>
</dbReference>
<dbReference type="Gene3D" id="2.20.28.20">
    <property type="entry name" value="Methionyl-tRNA synthetase, Zn-domain"/>
    <property type="match status" value="1"/>
</dbReference>
<dbReference type="InterPro" id="IPR014758">
    <property type="entry name" value="Met-tRNA_synth"/>
</dbReference>
<accession>A0A2T9JBA4</accession>
<evidence type="ECO:0000256" key="6">
    <source>
        <dbReference type="ARBA" id="ARBA00022741"/>
    </source>
</evidence>
<keyword evidence="10 12" id="KW-0030">Aminoacyl-tRNA synthetase</keyword>
<dbReference type="HAMAP" id="MF_00098">
    <property type="entry name" value="Met_tRNA_synth_type1"/>
    <property type="match status" value="1"/>
</dbReference>
<keyword evidence="8 12" id="KW-0067">ATP-binding</keyword>
<comment type="subcellular location">
    <subcellularLocation>
        <location evidence="2 12">Cytoplasm</location>
    </subcellularLocation>
</comment>
<evidence type="ECO:0000256" key="4">
    <source>
        <dbReference type="ARBA" id="ARBA00022490"/>
    </source>
</evidence>
<keyword evidence="4 12" id="KW-0963">Cytoplasm</keyword>
<feature type="binding site" evidence="12">
    <location>
        <position position="143"/>
    </location>
    <ligand>
        <name>Zn(2+)</name>
        <dbReference type="ChEBI" id="CHEBI:29105"/>
    </ligand>
</feature>
<dbReference type="PANTHER" id="PTHR45765:SF1">
    <property type="entry name" value="METHIONINE--TRNA LIGASE, CYTOPLASMIC"/>
    <property type="match status" value="1"/>
</dbReference>
<feature type="short sequence motif" description="'HIGH' region" evidence="12">
    <location>
        <begin position="11"/>
        <end position="21"/>
    </location>
</feature>
<evidence type="ECO:0000313" key="16">
    <source>
        <dbReference type="Proteomes" id="UP000244913"/>
    </source>
</evidence>
<dbReference type="InterPro" id="IPR041872">
    <property type="entry name" value="Anticodon_Met"/>
</dbReference>
<evidence type="ECO:0000256" key="7">
    <source>
        <dbReference type="ARBA" id="ARBA00022833"/>
    </source>
</evidence>
<feature type="domain" description="Methionyl-tRNA synthetase anticodon-binding" evidence="14">
    <location>
        <begin position="417"/>
        <end position="568"/>
    </location>
</feature>
<dbReference type="EC" id="6.1.1.10" evidence="12"/>
<evidence type="ECO:0000256" key="12">
    <source>
        <dbReference type="HAMAP-Rule" id="MF_00098"/>
    </source>
</evidence>
<comment type="cofactor">
    <cofactor evidence="12">
        <name>Zn(2+)</name>
        <dbReference type="ChEBI" id="CHEBI:29105"/>
    </cofactor>
    <text evidence="12">Binds 1 zinc ion per subunit.</text>
</comment>
<dbReference type="RefSeq" id="WP_116568463.1">
    <property type="nucleotide sequence ID" value="NZ_QDKP01000042.1"/>
</dbReference>
<dbReference type="GO" id="GO:0046872">
    <property type="term" value="F:metal ion binding"/>
    <property type="evidence" value="ECO:0007669"/>
    <property type="project" value="UniProtKB-KW"/>
</dbReference>
<dbReference type="Pfam" id="PF19303">
    <property type="entry name" value="Anticodon_3"/>
    <property type="match status" value="1"/>
</dbReference>
<dbReference type="InterPro" id="IPR009080">
    <property type="entry name" value="tRNAsynth_Ia_anticodon-bd"/>
</dbReference>
<feature type="binding site" evidence="12">
    <location>
        <position position="345"/>
    </location>
    <ligand>
        <name>ATP</name>
        <dbReference type="ChEBI" id="CHEBI:30616"/>
    </ligand>
</feature>
<name>A0A2T9JBA4_9CAUL</name>
<evidence type="ECO:0000256" key="3">
    <source>
        <dbReference type="ARBA" id="ARBA00008258"/>
    </source>
</evidence>
<dbReference type="InterPro" id="IPR014729">
    <property type="entry name" value="Rossmann-like_a/b/a_fold"/>
</dbReference>
<evidence type="ECO:0000256" key="11">
    <source>
        <dbReference type="ARBA" id="ARBA00047364"/>
    </source>
</evidence>
<evidence type="ECO:0000313" key="15">
    <source>
        <dbReference type="EMBL" id="PVM79523.1"/>
    </source>
</evidence>
<dbReference type="GO" id="GO:0005829">
    <property type="term" value="C:cytosol"/>
    <property type="evidence" value="ECO:0007669"/>
    <property type="project" value="TreeGrafter"/>
</dbReference>
<keyword evidence="9 12" id="KW-0648">Protein biosynthesis</keyword>
<keyword evidence="7 12" id="KW-0862">Zinc</keyword>
<dbReference type="PANTHER" id="PTHR45765">
    <property type="entry name" value="METHIONINE--TRNA LIGASE"/>
    <property type="match status" value="1"/>
</dbReference>
<reference evidence="15 16" key="1">
    <citation type="submission" date="2018-04" db="EMBL/GenBank/DDBJ databases">
        <title>The genome sequence of Caulobacter sp. 736.</title>
        <authorList>
            <person name="Gao J."/>
            <person name="Sun J."/>
        </authorList>
    </citation>
    <scope>NUCLEOTIDE SEQUENCE [LARGE SCALE GENOMIC DNA]</scope>
    <source>
        <strain evidence="15 16">736</strain>
    </source>
</reference>
<evidence type="ECO:0000256" key="2">
    <source>
        <dbReference type="ARBA" id="ARBA00004496"/>
    </source>
</evidence>
<evidence type="ECO:0000256" key="8">
    <source>
        <dbReference type="ARBA" id="ARBA00022840"/>
    </source>
</evidence>
<dbReference type="CDD" id="cd00814">
    <property type="entry name" value="MetRS_core"/>
    <property type="match status" value="1"/>
</dbReference>
<dbReference type="SUPFAM" id="SSF52374">
    <property type="entry name" value="Nucleotidylyl transferase"/>
    <property type="match status" value="1"/>
</dbReference>
<dbReference type="InterPro" id="IPR029038">
    <property type="entry name" value="MetRS_Zn"/>
</dbReference>
<dbReference type="NCBIfam" id="TIGR00398">
    <property type="entry name" value="metG"/>
    <property type="match status" value="1"/>
</dbReference>
<dbReference type="SUPFAM" id="SSF57770">
    <property type="entry name" value="Methionyl-tRNA synthetase (MetRS), Zn-domain"/>
    <property type="match status" value="1"/>
</dbReference>
<feature type="binding site" evidence="12">
    <location>
        <position position="156"/>
    </location>
    <ligand>
        <name>Zn(2+)</name>
        <dbReference type="ChEBI" id="CHEBI:29105"/>
    </ligand>
</feature>
<keyword evidence="16" id="KW-1185">Reference proteome</keyword>
<organism evidence="15 16">
    <name type="scientific">Caulobacter radicis</name>
    <dbReference type="NCBI Taxonomy" id="2172650"/>
    <lineage>
        <taxon>Bacteria</taxon>
        <taxon>Pseudomonadati</taxon>
        <taxon>Pseudomonadota</taxon>
        <taxon>Alphaproteobacteria</taxon>
        <taxon>Caulobacterales</taxon>
        <taxon>Caulobacteraceae</taxon>
        <taxon>Caulobacter</taxon>
    </lineage>
</organism>
<comment type="function">
    <text evidence="1 12">Is required not only for elongation of protein synthesis but also for the initiation of all mRNA translation through initiator tRNA(fMet) aminoacylation.</text>
</comment>
<dbReference type="GO" id="GO:0017101">
    <property type="term" value="C:aminoacyl-tRNA synthetase multienzyme complex"/>
    <property type="evidence" value="ECO:0007669"/>
    <property type="project" value="TreeGrafter"/>
</dbReference>